<gene>
    <name evidence="1" type="ORF">KDU71_02520</name>
</gene>
<dbReference type="EMBL" id="JAGTAR010000002">
    <property type="protein sequence ID" value="MBR8534419.1"/>
    <property type="molecule type" value="Genomic_DNA"/>
</dbReference>
<reference evidence="1" key="2">
    <citation type="submission" date="2021-04" db="EMBL/GenBank/DDBJ databases">
        <authorList>
            <person name="Zhang T."/>
            <person name="Zhang Y."/>
            <person name="Lu D."/>
            <person name="Zuo D."/>
            <person name="Du Z."/>
        </authorList>
    </citation>
    <scope>NUCLEOTIDE SEQUENCE</scope>
    <source>
        <strain evidence="1">JR1</strain>
    </source>
</reference>
<proteinExistence type="predicted"/>
<keyword evidence="2" id="KW-1185">Reference proteome</keyword>
<name>A0A941IWH7_9BACT</name>
<dbReference type="RefSeq" id="WP_212188323.1">
    <property type="nucleotide sequence ID" value="NZ_JAGTAR010000002.1"/>
</dbReference>
<reference evidence="1" key="1">
    <citation type="journal article" date="2018" name="Int. J. Syst. Evol. Microbiol.">
        <title>Carboxylicivirga sediminis sp. nov., isolated from coastal sediment.</title>
        <authorList>
            <person name="Wang F.Q."/>
            <person name="Ren L.H."/>
            <person name="Zou R.J."/>
            <person name="Sun Y.Z."/>
            <person name="Liu X.J."/>
            <person name="Jiang F."/>
            <person name="Liu L.J."/>
        </authorList>
    </citation>
    <scope>NUCLEOTIDE SEQUENCE</scope>
    <source>
        <strain evidence="1">JR1</strain>
    </source>
</reference>
<accession>A0A941IWH7</accession>
<dbReference type="Proteomes" id="UP000679220">
    <property type="component" value="Unassembled WGS sequence"/>
</dbReference>
<sequence>MNKQMQADFRDQKVRFMDSDVNHIADITTAGGVYDLLRTTNDKIVGQSDFDSNKLEAGVNVAVEKIKIGYGKAVAADNTPIKDIVFSSLAGAMPEALKRAKLIIKQDNKTLLKLPVERFTQGAVSTKTQGEEDALELGTPLVLIEQKPIDIQIEFGQGADIVAGLDKHYLQVRLMGTETAAK</sequence>
<organism evidence="1 2">
    <name type="scientific">Carboxylicivirga sediminis</name>
    <dbReference type="NCBI Taxonomy" id="2006564"/>
    <lineage>
        <taxon>Bacteria</taxon>
        <taxon>Pseudomonadati</taxon>
        <taxon>Bacteroidota</taxon>
        <taxon>Bacteroidia</taxon>
        <taxon>Marinilabiliales</taxon>
        <taxon>Marinilabiliaceae</taxon>
        <taxon>Carboxylicivirga</taxon>
    </lineage>
</organism>
<evidence type="ECO:0000313" key="1">
    <source>
        <dbReference type="EMBL" id="MBR8534419.1"/>
    </source>
</evidence>
<protein>
    <submittedName>
        <fullName evidence="1">Uncharacterized protein</fullName>
    </submittedName>
</protein>
<dbReference type="AlphaFoldDB" id="A0A941IWH7"/>
<evidence type="ECO:0000313" key="2">
    <source>
        <dbReference type="Proteomes" id="UP000679220"/>
    </source>
</evidence>
<comment type="caution">
    <text evidence="1">The sequence shown here is derived from an EMBL/GenBank/DDBJ whole genome shotgun (WGS) entry which is preliminary data.</text>
</comment>